<sequence>MRVNRTKPGLIWLSGCVLMVAFEALAQEAQQNGPAVETETVNQQQAAQPAANFDLLELRVKGNSLIDKKQLERTIYPFLGPKKSIDNVESARAALEELYRTHGYQTVAVDIPEQDVKNGIVYLQVVEGKVSRLRVKDSRYFSLGKIKAGVPELAEGNVPNLPKMQKQLAELAGESPDRQITPILRAGETPGTLEVDLKVKDELPLHGRVELNGRNTSSTSRLRLVSSLRYENLWQAMHSASLMYQVSPEDNKEVDVWAGTYAMPLLDDGTRFAFYAVSSSSNSQIASAGALSVIGIGNIYGARLVKPLKTFDDYYHSATLGVDYKDFQEDLKLLGSDSIATPISYAPFLAQYSGNLRGKESSTTFDLGLHFSVRGLGNKQQQFEDKRFMARSDYMYLTGDLKYQRNLPLGMELVSHFSGQAADSPLISNEQFSLGGAQSVRGYFETQALADDGVFGSLEIHSPHLGLSDWEFVNKLKVLAFLDGGRGWIKNTLPGNVKSYTLSSAGVGVHFQLWKQLSGVFDVGIPFTSLAPVQSGDPRLHFNIATEF</sequence>
<proteinExistence type="predicted"/>
<dbReference type="GO" id="GO:0046819">
    <property type="term" value="P:protein secretion by the type V secretion system"/>
    <property type="evidence" value="ECO:0007669"/>
    <property type="project" value="TreeGrafter"/>
</dbReference>
<feature type="chain" id="PRO_5007797822" evidence="4">
    <location>
        <begin position="27"/>
        <end position="548"/>
    </location>
</feature>
<evidence type="ECO:0000256" key="1">
    <source>
        <dbReference type="ARBA" id="ARBA00022452"/>
    </source>
</evidence>
<dbReference type="InterPro" id="IPR005565">
    <property type="entry name" value="Hemolysn_activator_HlyB_C"/>
</dbReference>
<keyword evidence="4" id="KW-0732">Signal</keyword>
<keyword evidence="1" id="KW-1134">Transmembrane beta strand</keyword>
<dbReference type="Pfam" id="PF08479">
    <property type="entry name" value="POTRA_2"/>
    <property type="match status" value="1"/>
</dbReference>
<dbReference type="PANTHER" id="PTHR34597:SF6">
    <property type="entry name" value="BLR6126 PROTEIN"/>
    <property type="match status" value="1"/>
</dbReference>
<dbReference type="Pfam" id="PF03865">
    <property type="entry name" value="ShlB"/>
    <property type="match status" value="1"/>
</dbReference>
<feature type="domain" description="Haemolysin activator HlyB C-terminal" evidence="5">
    <location>
        <begin position="194"/>
        <end position="510"/>
    </location>
</feature>
<gene>
    <name evidence="7" type="ORF">JT25_017910</name>
</gene>
<keyword evidence="3" id="KW-0998">Cell outer membrane</keyword>
<dbReference type="PANTHER" id="PTHR34597">
    <property type="entry name" value="SLR1661 PROTEIN"/>
    <property type="match status" value="1"/>
</dbReference>
<protein>
    <submittedName>
        <fullName evidence="7">Peptidase S9</fullName>
    </submittedName>
</protein>
<evidence type="ECO:0000256" key="2">
    <source>
        <dbReference type="ARBA" id="ARBA00022692"/>
    </source>
</evidence>
<keyword evidence="1" id="KW-0472">Membrane</keyword>
<dbReference type="GO" id="GO:0008320">
    <property type="term" value="F:protein transmembrane transporter activity"/>
    <property type="evidence" value="ECO:0007669"/>
    <property type="project" value="TreeGrafter"/>
</dbReference>
<dbReference type="RefSeq" id="WP_036276635.1">
    <property type="nucleotide sequence ID" value="NZ_CP014476.1"/>
</dbReference>
<dbReference type="AlphaFoldDB" id="A0A126T8G2"/>
<organism evidence="7 8">
    <name type="scientific">Methylomonas denitrificans</name>
    <dbReference type="NCBI Taxonomy" id="1538553"/>
    <lineage>
        <taxon>Bacteria</taxon>
        <taxon>Pseudomonadati</taxon>
        <taxon>Pseudomonadota</taxon>
        <taxon>Gammaproteobacteria</taxon>
        <taxon>Methylococcales</taxon>
        <taxon>Methylococcaceae</taxon>
        <taxon>Methylomonas</taxon>
    </lineage>
</organism>
<evidence type="ECO:0000259" key="5">
    <source>
        <dbReference type="Pfam" id="PF03865"/>
    </source>
</evidence>
<feature type="signal peptide" evidence="4">
    <location>
        <begin position="1"/>
        <end position="26"/>
    </location>
</feature>
<dbReference type="KEGG" id="mdn:JT25_017910"/>
<name>A0A126T8G2_9GAMM</name>
<keyword evidence="2" id="KW-0812">Transmembrane</keyword>
<dbReference type="Proteomes" id="UP000030512">
    <property type="component" value="Chromosome"/>
</dbReference>
<evidence type="ECO:0000256" key="3">
    <source>
        <dbReference type="ARBA" id="ARBA00023237"/>
    </source>
</evidence>
<dbReference type="Gene3D" id="2.40.160.50">
    <property type="entry name" value="membrane protein fhac: a member of the omp85/tpsb transporter family"/>
    <property type="match status" value="1"/>
</dbReference>
<evidence type="ECO:0000313" key="8">
    <source>
        <dbReference type="Proteomes" id="UP000030512"/>
    </source>
</evidence>
<evidence type="ECO:0000256" key="4">
    <source>
        <dbReference type="SAM" id="SignalP"/>
    </source>
</evidence>
<reference evidence="7 8" key="1">
    <citation type="journal article" date="2015" name="Environ. Microbiol.">
        <title>Methane oxidation coupled to nitrate reduction under hypoxia by the Gammaproteobacterium Methylomonas denitrificans, sp. nov. type strain FJG1.</title>
        <authorList>
            <person name="Kits K.D."/>
            <person name="Klotz M.G."/>
            <person name="Stein L.Y."/>
        </authorList>
    </citation>
    <scope>NUCLEOTIDE SEQUENCE [LARGE SCALE GENOMIC DNA]</scope>
    <source>
        <strain evidence="7 8">FJG1</strain>
    </source>
</reference>
<accession>A0A126T8G2</accession>
<dbReference type="Gene3D" id="3.10.20.310">
    <property type="entry name" value="membrane protein fhac"/>
    <property type="match status" value="1"/>
</dbReference>
<evidence type="ECO:0000259" key="6">
    <source>
        <dbReference type="Pfam" id="PF08479"/>
    </source>
</evidence>
<evidence type="ECO:0000313" key="7">
    <source>
        <dbReference type="EMBL" id="AMK78340.1"/>
    </source>
</evidence>
<dbReference type="InterPro" id="IPR013686">
    <property type="entry name" value="Polypept-transport_assoc_ShlB"/>
</dbReference>
<dbReference type="GO" id="GO:0098046">
    <property type="term" value="C:type V protein secretion system complex"/>
    <property type="evidence" value="ECO:0007669"/>
    <property type="project" value="TreeGrafter"/>
</dbReference>
<dbReference type="STRING" id="1538553.JT25_017910"/>
<feature type="domain" description="Polypeptide-transport-associated ShlB-type" evidence="6">
    <location>
        <begin position="54"/>
        <end position="128"/>
    </location>
</feature>
<dbReference type="EMBL" id="CP014476">
    <property type="protein sequence ID" value="AMK78340.1"/>
    <property type="molecule type" value="Genomic_DNA"/>
</dbReference>
<keyword evidence="8" id="KW-1185">Reference proteome</keyword>
<dbReference type="InterPro" id="IPR051544">
    <property type="entry name" value="TPS_OM_transporter"/>
</dbReference>